<evidence type="ECO:0000313" key="5">
    <source>
        <dbReference type="Proteomes" id="UP000319949"/>
    </source>
</evidence>
<dbReference type="InterPro" id="IPR011251">
    <property type="entry name" value="Luciferase-like_dom"/>
</dbReference>
<dbReference type="AlphaFoldDB" id="A0A560DZ74"/>
<reference evidence="4 5" key="1">
    <citation type="submission" date="2019-06" db="EMBL/GenBank/DDBJ databases">
        <title>Genomic Encyclopedia of Type Strains, Phase IV (KMG-V): Genome sequencing to study the core and pangenomes of soil and plant-associated prokaryotes.</title>
        <authorList>
            <person name="Whitman W."/>
        </authorList>
    </citation>
    <scope>NUCLEOTIDE SEQUENCE [LARGE SCALE GENOMIC DNA]</scope>
    <source>
        <strain evidence="4 5">BR 510</strain>
    </source>
</reference>
<comment type="caution">
    <text evidence="4">The sequence shown here is derived from an EMBL/GenBank/DDBJ whole genome shotgun (WGS) entry which is preliminary data.</text>
</comment>
<dbReference type="InterPro" id="IPR050766">
    <property type="entry name" value="Bact_Lucif_Oxidored"/>
</dbReference>
<dbReference type="GO" id="GO:0016705">
    <property type="term" value="F:oxidoreductase activity, acting on paired donors, with incorporation or reduction of molecular oxygen"/>
    <property type="evidence" value="ECO:0007669"/>
    <property type="project" value="InterPro"/>
</dbReference>
<keyword evidence="2 4" id="KW-0503">Monooxygenase</keyword>
<dbReference type="Proteomes" id="UP000319949">
    <property type="component" value="Unassembled WGS sequence"/>
</dbReference>
<proteinExistence type="predicted"/>
<name>A0A560DZ74_9BRAD</name>
<dbReference type="RefSeq" id="WP_186467436.1">
    <property type="nucleotide sequence ID" value="NZ_VITK01000003.1"/>
</dbReference>
<dbReference type="SUPFAM" id="SSF51679">
    <property type="entry name" value="Bacterial luciferase-like"/>
    <property type="match status" value="1"/>
</dbReference>
<keyword evidence="5" id="KW-1185">Reference proteome</keyword>
<evidence type="ECO:0000256" key="2">
    <source>
        <dbReference type="ARBA" id="ARBA00023033"/>
    </source>
</evidence>
<dbReference type="Gene3D" id="3.20.20.30">
    <property type="entry name" value="Luciferase-like domain"/>
    <property type="match status" value="1"/>
</dbReference>
<evidence type="ECO:0000256" key="1">
    <source>
        <dbReference type="ARBA" id="ARBA00023002"/>
    </source>
</evidence>
<dbReference type="InterPro" id="IPR036661">
    <property type="entry name" value="Luciferase-like_sf"/>
</dbReference>
<organism evidence="4 5">
    <name type="scientific">Bradyrhizobium stylosanthis</name>
    <dbReference type="NCBI Taxonomy" id="1803665"/>
    <lineage>
        <taxon>Bacteria</taxon>
        <taxon>Pseudomonadati</taxon>
        <taxon>Pseudomonadota</taxon>
        <taxon>Alphaproteobacteria</taxon>
        <taxon>Hyphomicrobiales</taxon>
        <taxon>Nitrobacteraceae</taxon>
        <taxon>Bradyrhizobium</taxon>
    </lineage>
</organism>
<accession>A0A560DZ74</accession>
<gene>
    <name evidence="4" type="ORF">FBZ96_1031197</name>
</gene>
<evidence type="ECO:0000259" key="3">
    <source>
        <dbReference type="Pfam" id="PF00296"/>
    </source>
</evidence>
<dbReference type="Pfam" id="PF00296">
    <property type="entry name" value="Bac_luciferase"/>
    <property type="match status" value="1"/>
</dbReference>
<dbReference type="EMBL" id="VITK01000003">
    <property type="protein sequence ID" value="TWB02415.1"/>
    <property type="molecule type" value="Genomic_DNA"/>
</dbReference>
<protein>
    <submittedName>
        <fullName evidence="4">Alkanesulfonate monooxygenase SsuD/methylene tetrahydromethanopterin reductase-like flavin-dependent oxidoreductase (Luciferase family)</fullName>
    </submittedName>
</protein>
<sequence length="346" mass="38305">MIKPWIFEFMQVPDMDPAVRSPATVSAVFDEGFRTWLQLERLGFEGIFFSEHHFGLSYSPSPNLLLASIARHTTRLRLGTMGMVAPFYEPWRIVEELIMLDHLTNGRLEIGMAAGVPQELVRIGLSGDEARERFNEILEILDAALLNPVINHKGKHWQFENLTLMPNAFVQPSPPKWTTVVSPASARKSAQRQSKICSGFESVGRFNEIFDAYRDEAARLGVSAGPDQLGIRRHVSVSRNSAEARVEAESAKAATMKVIAADPRAASRESALLDAPKAGSGFSLHADEFIAGSPDEVAEQIVDQCRRCGAGHFLAMLGRSLADRRDENIILFGEEVIPRLRRANIG</sequence>
<dbReference type="PANTHER" id="PTHR30137">
    <property type="entry name" value="LUCIFERASE-LIKE MONOOXYGENASE"/>
    <property type="match status" value="1"/>
</dbReference>
<feature type="domain" description="Luciferase-like" evidence="3">
    <location>
        <begin position="27"/>
        <end position="307"/>
    </location>
</feature>
<dbReference type="GO" id="GO:0005829">
    <property type="term" value="C:cytosol"/>
    <property type="evidence" value="ECO:0007669"/>
    <property type="project" value="TreeGrafter"/>
</dbReference>
<dbReference type="GO" id="GO:0004497">
    <property type="term" value="F:monooxygenase activity"/>
    <property type="evidence" value="ECO:0007669"/>
    <property type="project" value="UniProtKB-KW"/>
</dbReference>
<evidence type="ECO:0000313" key="4">
    <source>
        <dbReference type="EMBL" id="TWB02415.1"/>
    </source>
</evidence>
<keyword evidence="1" id="KW-0560">Oxidoreductase</keyword>
<dbReference type="PANTHER" id="PTHR30137:SF8">
    <property type="entry name" value="BLR5498 PROTEIN"/>
    <property type="match status" value="1"/>
</dbReference>